<protein>
    <submittedName>
        <fullName evidence="1">PPR repeat</fullName>
    </submittedName>
</protein>
<evidence type="ECO:0000313" key="2">
    <source>
        <dbReference type="Proteomes" id="UP001055439"/>
    </source>
</evidence>
<dbReference type="OrthoDB" id="185373at2759"/>
<keyword evidence="2" id="KW-1185">Reference proteome</keyword>
<evidence type="ECO:0000313" key="1">
    <source>
        <dbReference type="EMBL" id="URD87189.1"/>
    </source>
</evidence>
<dbReference type="EMBL" id="CP097504">
    <property type="protein sequence ID" value="URD87189.1"/>
    <property type="molecule type" value="Genomic_DNA"/>
</dbReference>
<sequence>MHKVTMKSDIFAIVSHRHGGSKNGGEAIKGDEDGIKASLCFSGACGMELAFFVSASDDKHSAQFDVPDVVDELCVSGKRTHPCKQLLDVKE</sequence>
<dbReference type="AlphaFoldDB" id="A0A9E7F0B3"/>
<reference evidence="1" key="1">
    <citation type="submission" date="2022-05" db="EMBL/GenBank/DDBJ databases">
        <title>The Musa troglodytarum L. genome provides insights into the mechanism of non-climacteric behaviour and enrichment of carotenoids.</title>
        <authorList>
            <person name="Wang J."/>
        </authorList>
    </citation>
    <scope>NUCLEOTIDE SEQUENCE</scope>
    <source>
        <tissue evidence="1">Leaf</tissue>
    </source>
</reference>
<organism evidence="1 2">
    <name type="scientific">Musa troglodytarum</name>
    <name type="common">fe'i banana</name>
    <dbReference type="NCBI Taxonomy" id="320322"/>
    <lineage>
        <taxon>Eukaryota</taxon>
        <taxon>Viridiplantae</taxon>
        <taxon>Streptophyta</taxon>
        <taxon>Embryophyta</taxon>
        <taxon>Tracheophyta</taxon>
        <taxon>Spermatophyta</taxon>
        <taxon>Magnoliopsida</taxon>
        <taxon>Liliopsida</taxon>
        <taxon>Zingiberales</taxon>
        <taxon>Musaceae</taxon>
        <taxon>Musa</taxon>
    </lineage>
</organism>
<dbReference type="Proteomes" id="UP001055439">
    <property type="component" value="Chromosome 2"/>
</dbReference>
<name>A0A9E7F0B3_9LILI</name>
<gene>
    <name evidence="1" type="ORF">MUK42_28563</name>
</gene>
<proteinExistence type="predicted"/>
<accession>A0A9E7F0B3</accession>